<evidence type="ECO:0000313" key="2">
    <source>
        <dbReference type="Proteomes" id="UP001165101"/>
    </source>
</evidence>
<dbReference type="Proteomes" id="UP001165101">
    <property type="component" value="Unassembled WGS sequence"/>
</dbReference>
<organism evidence="1 2">
    <name type="scientific">Candida boidinii</name>
    <name type="common">Yeast</name>
    <dbReference type="NCBI Taxonomy" id="5477"/>
    <lineage>
        <taxon>Eukaryota</taxon>
        <taxon>Fungi</taxon>
        <taxon>Dikarya</taxon>
        <taxon>Ascomycota</taxon>
        <taxon>Saccharomycotina</taxon>
        <taxon>Pichiomycetes</taxon>
        <taxon>Pichiales</taxon>
        <taxon>Pichiaceae</taxon>
        <taxon>Ogataea</taxon>
        <taxon>Ogataea/Candida clade</taxon>
    </lineage>
</organism>
<protein>
    <submittedName>
        <fullName evidence="1">Unnamed protein product</fullName>
    </submittedName>
</protein>
<name>A0ACB5U3B6_CANBO</name>
<evidence type="ECO:0000313" key="1">
    <source>
        <dbReference type="EMBL" id="GMF00922.1"/>
    </source>
</evidence>
<keyword evidence="2" id="KW-1185">Reference proteome</keyword>
<accession>A0ACB5U3B6</accession>
<gene>
    <name evidence="1" type="ORF">Cboi01_000569200</name>
</gene>
<reference evidence="1" key="1">
    <citation type="submission" date="2023-04" db="EMBL/GenBank/DDBJ databases">
        <title>Candida boidinii NBRC 1967.</title>
        <authorList>
            <person name="Ichikawa N."/>
            <person name="Sato H."/>
            <person name="Tonouchi N."/>
        </authorList>
    </citation>
    <scope>NUCLEOTIDE SEQUENCE</scope>
    <source>
        <strain evidence="1">NBRC 1967</strain>
    </source>
</reference>
<comment type="caution">
    <text evidence="1">The sequence shown here is derived from an EMBL/GenBank/DDBJ whole genome shotgun (WGS) entry which is preliminary data.</text>
</comment>
<sequence length="101" mass="10609">MLSYSTVYSEETITYATAVSSVIVVTSESGVATESEAEHSPVELTTVAPQVTTIPSNEVSSTLYSPESTDAISTGIEGAANKISPFFTFSFGFLLSIICLV</sequence>
<dbReference type="EMBL" id="BSXV01004635">
    <property type="protein sequence ID" value="GMF00922.1"/>
    <property type="molecule type" value="Genomic_DNA"/>
</dbReference>
<proteinExistence type="predicted"/>